<comment type="caution">
    <text evidence="3">The sequence shown here is derived from an EMBL/GenBank/DDBJ whole genome shotgun (WGS) entry which is preliminary data.</text>
</comment>
<gene>
    <name evidence="3" type="ORF">EV666_11755</name>
</gene>
<dbReference type="PANTHER" id="PTHR34861:SF10">
    <property type="entry name" value="CYCLASE"/>
    <property type="match status" value="1"/>
</dbReference>
<organism evidence="3 4">
    <name type="scientific">Camelimonas lactis</name>
    <dbReference type="NCBI Taxonomy" id="659006"/>
    <lineage>
        <taxon>Bacteria</taxon>
        <taxon>Pseudomonadati</taxon>
        <taxon>Pseudomonadota</taxon>
        <taxon>Alphaproteobacteria</taxon>
        <taxon>Hyphomicrobiales</taxon>
        <taxon>Chelatococcaceae</taxon>
        <taxon>Camelimonas</taxon>
    </lineage>
</organism>
<protein>
    <submittedName>
        <fullName evidence="3">Kynurenine formamidase</fullName>
    </submittedName>
</protein>
<proteinExistence type="predicted"/>
<evidence type="ECO:0000256" key="2">
    <source>
        <dbReference type="SAM" id="SignalP"/>
    </source>
</evidence>
<evidence type="ECO:0000313" key="4">
    <source>
        <dbReference type="Proteomes" id="UP000294881"/>
    </source>
</evidence>
<sequence>MTFVPVSRERMATARRAGLGAALALAMAAASGGQLLAKDDAAPAGKSEQDWTKSKWGPKDEVGAANYQTPDLVKKAADLVKTGKVYNLAMESNLSLPAYEPRKMEIMVVQPAQAGPAGTFGPNKATYNDDMIVGWNGAGTHIDGLGHLGVDHVYYNGHKIHEFADIKGLKKLGLEKFPPVVARGVLLDIAALKGVDMLKEGTPINSKEIEEAAKKQGVEIRQGDVVLLHTGWADMIGKDNKKYIAVQPGLGMDGAKYLTGKGVIAIGSDTAALEVLPGETKDLFPVHQELLARKGTYILENIVTRDLAADKASEFMVILSPPRITGSVQAIFTPVAVR</sequence>
<dbReference type="EMBL" id="SLWL01000017">
    <property type="protein sequence ID" value="TCO09531.1"/>
    <property type="molecule type" value="Genomic_DNA"/>
</dbReference>
<dbReference type="GO" id="GO:0019441">
    <property type="term" value="P:L-tryptophan catabolic process to kynurenine"/>
    <property type="evidence" value="ECO:0007669"/>
    <property type="project" value="InterPro"/>
</dbReference>
<feature type="region of interest" description="Disordered" evidence="1">
    <location>
        <begin position="40"/>
        <end position="64"/>
    </location>
</feature>
<dbReference type="SUPFAM" id="SSF102198">
    <property type="entry name" value="Putative cyclase"/>
    <property type="match status" value="1"/>
</dbReference>
<dbReference type="Pfam" id="PF04199">
    <property type="entry name" value="Cyclase"/>
    <property type="match status" value="1"/>
</dbReference>
<dbReference type="Proteomes" id="UP000294881">
    <property type="component" value="Unassembled WGS sequence"/>
</dbReference>
<dbReference type="PANTHER" id="PTHR34861">
    <property type="match status" value="1"/>
</dbReference>
<dbReference type="InterPro" id="IPR007325">
    <property type="entry name" value="KFase/CYL"/>
</dbReference>
<evidence type="ECO:0000256" key="1">
    <source>
        <dbReference type="SAM" id="MobiDB-lite"/>
    </source>
</evidence>
<feature type="compositionally biased region" description="Basic and acidic residues" evidence="1">
    <location>
        <begin position="40"/>
        <end position="62"/>
    </location>
</feature>
<keyword evidence="2" id="KW-0732">Signal</keyword>
<dbReference type="Gene3D" id="3.50.30.50">
    <property type="entry name" value="Putative cyclase"/>
    <property type="match status" value="1"/>
</dbReference>
<name>A0A4R2GME1_9HYPH</name>
<dbReference type="AlphaFoldDB" id="A0A4R2GME1"/>
<keyword evidence="4" id="KW-1185">Reference proteome</keyword>
<reference evidence="3 4" key="1">
    <citation type="submission" date="2019-03" db="EMBL/GenBank/DDBJ databases">
        <title>Genomic Encyclopedia of Type Strains, Phase IV (KMG-IV): sequencing the most valuable type-strain genomes for metagenomic binning, comparative biology and taxonomic classification.</title>
        <authorList>
            <person name="Goeker M."/>
        </authorList>
    </citation>
    <scope>NUCLEOTIDE SEQUENCE [LARGE SCALE GENOMIC DNA]</scope>
    <source>
        <strain evidence="3 4">DSM 22958</strain>
    </source>
</reference>
<accession>A0A4R2GME1</accession>
<feature type="signal peptide" evidence="2">
    <location>
        <begin position="1"/>
        <end position="37"/>
    </location>
</feature>
<dbReference type="GO" id="GO:0004061">
    <property type="term" value="F:arylformamidase activity"/>
    <property type="evidence" value="ECO:0007669"/>
    <property type="project" value="InterPro"/>
</dbReference>
<evidence type="ECO:0000313" key="3">
    <source>
        <dbReference type="EMBL" id="TCO09531.1"/>
    </source>
</evidence>
<dbReference type="InterPro" id="IPR037175">
    <property type="entry name" value="KFase_sf"/>
</dbReference>
<feature type="chain" id="PRO_5020891056" evidence="2">
    <location>
        <begin position="38"/>
        <end position="338"/>
    </location>
</feature>